<dbReference type="Gene3D" id="3.40.50.620">
    <property type="entry name" value="HUPs"/>
    <property type="match status" value="2"/>
</dbReference>
<dbReference type="GO" id="GO:0006529">
    <property type="term" value="P:asparagine biosynthetic process"/>
    <property type="evidence" value="ECO:0007669"/>
    <property type="project" value="InterPro"/>
</dbReference>
<dbReference type="AlphaFoldDB" id="A0A382I9W5"/>
<dbReference type="InterPro" id="IPR014729">
    <property type="entry name" value="Rossmann-like_a/b/a_fold"/>
</dbReference>
<gene>
    <name evidence="2" type="ORF">METZ01_LOCUS249250</name>
</gene>
<protein>
    <recommendedName>
        <fullName evidence="1">Asparagine synthetase domain-containing protein</fullName>
    </recommendedName>
</protein>
<dbReference type="CDD" id="cd01991">
    <property type="entry name" value="Asn_synthase_B_C"/>
    <property type="match status" value="1"/>
</dbReference>
<evidence type="ECO:0000259" key="1">
    <source>
        <dbReference type="Pfam" id="PF00733"/>
    </source>
</evidence>
<dbReference type="SUPFAM" id="SSF52402">
    <property type="entry name" value="Adenine nucleotide alpha hydrolases-like"/>
    <property type="match status" value="1"/>
</dbReference>
<dbReference type="Pfam" id="PF00733">
    <property type="entry name" value="Asn_synthase"/>
    <property type="match status" value="1"/>
</dbReference>
<sequence length="315" mass="35720">DAMRVIPELPTIYDEPFADSSQIPTYLVSKMAREHVTVALSGDGGDELFGGYDRYQQINRLERLRNFLPASSRRLLGAVFQRLPVELWDRMGKGLPKFVLPPGLRHRTGYRMHKVGGLLTADGGSDLYASLMSIENQGDSLVLGAEGDQLEFVGVPNVQQWDVSPFERAMLIDTLTYLPGDLLTKVDRASMAVSLEVRVPFLDPDLFQFAWSLSPAHRVRDGQGKWLLRELLRRSLPNHLVDRPKMGFGIPVGEWLRGPLRTWADELLDPALVKEQAFFDSSEVERCWNAHLEGRANLTFQIWSLLMFQAWLETQ</sequence>
<name>A0A382I9W5_9ZZZZ</name>
<feature type="non-terminal residue" evidence="2">
    <location>
        <position position="1"/>
    </location>
</feature>
<dbReference type="GO" id="GO:0005829">
    <property type="term" value="C:cytosol"/>
    <property type="evidence" value="ECO:0007669"/>
    <property type="project" value="TreeGrafter"/>
</dbReference>
<reference evidence="2" key="1">
    <citation type="submission" date="2018-05" db="EMBL/GenBank/DDBJ databases">
        <authorList>
            <person name="Lanie J.A."/>
            <person name="Ng W.-L."/>
            <person name="Kazmierczak K.M."/>
            <person name="Andrzejewski T.M."/>
            <person name="Davidsen T.M."/>
            <person name="Wayne K.J."/>
            <person name="Tettelin H."/>
            <person name="Glass J.I."/>
            <person name="Rusch D."/>
            <person name="Podicherti R."/>
            <person name="Tsui H.-C.T."/>
            <person name="Winkler M.E."/>
        </authorList>
    </citation>
    <scope>NUCLEOTIDE SEQUENCE</scope>
</reference>
<feature type="domain" description="Asparagine synthetase" evidence="1">
    <location>
        <begin position="1"/>
        <end position="313"/>
    </location>
</feature>
<dbReference type="InterPro" id="IPR001962">
    <property type="entry name" value="Asn_synthase"/>
</dbReference>
<evidence type="ECO:0000313" key="2">
    <source>
        <dbReference type="EMBL" id="SVB96396.1"/>
    </source>
</evidence>
<organism evidence="2">
    <name type="scientific">marine metagenome</name>
    <dbReference type="NCBI Taxonomy" id="408172"/>
    <lineage>
        <taxon>unclassified sequences</taxon>
        <taxon>metagenomes</taxon>
        <taxon>ecological metagenomes</taxon>
    </lineage>
</organism>
<dbReference type="InterPro" id="IPR051786">
    <property type="entry name" value="ASN_synthetase/amidase"/>
</dbReference>
<dbReference type="GO" id="GO:0004066">
    <property type="term" value="F:asparagine synthase (glutamine-hydrolyzing) activity"/>
    <property type="evidence" value="ECO:0007669"/>
    <property type="project" value="InterPro"/>
</dbReference>
<dbReference type="EMBL" id="UINC01066072">
    <property type="protein sequence ID" value="SVB96396.1"/>
    <property type="molecule type" value="Genomic_DNA"/>
</dbReference>
<dbReference type="PANTHER" id="PTHR43284">
    <property type="entry name" value="ASPARAGINE SYNTHETASE (GLUTAMINE-HYDROLYZING)"/>
    <property type="match status" value="1"/>
</dbReference>
<proteinExistence type="predicted"/>
<dbReference type="PANTHER" id="PTHR43284:SF1">
    <property type="entry name" value="ASPARAGINE SYNTHETASE"/>
    <property type="match status" value="1"/>
</dbReference>
<accession>A0A382I9W5</accession>